<reference evidence="2 3" key="1">
    <citation type="submission" date="2019-08" db="EMBL/GenBank/DDBJ databases">
        <title>Deep-cultivation of Planctomycetes and their phenomic and genomic characterization uncovers novel biology.</title>
        <authorList>
            <person name="Wiegand S."/>
            <person name="Jogler M."/>
            <person name="Boedeker C."/>
            <person name="Pinto D."/>
            <person name="Vollmers J."/>
            <person name="Rivas-Marin E."/>
            <person name="Kohn T."/>
            <person name="Peeters S.H."/>
            <person name="Heuer A."/>
            <person name="Rast P."/>
            <person name="Oberbeckmann S."/>
            <person name="Bunk B."/>
            <person name="Jeske O."/>
            <person name="Meyerdierks A."/>
            <person name="Storesund J.E."/>
            <person name="Kallscheuer N."/>
            <person name="Luecker S."/>
            <person name="Lage O.M."/>
            <person name="Pohl T."/>
            <person name="Merkel B.J."/>
            <person name="Hornburger P."/>
            <person name="Mueller R.-W."/>
            <person name="Bruemmer F."/>
            <person name="Labrenz M."/>
            <person name="Spormann A.M."/>
            <person name="Op den Camp H."/>
            <person name="Overmann J."/>
            <person name="Amann R."/>
            <person name="Jetten M.S.M."/>
            <person name="Mascher T."/>
            <person name="Medema M.H."/>
            <person name="Devos D.P."/>
            <person name="Kaster A.-K."/>
            <person name="Ovreas L."/>
            <person name="Rohde M."/>
            <person name="Galperin M.Y."/>
            <person name="Jogler C."/>
        </authorList>
    </citation>
    <scope>NUCLEOTIDE SEQUENCE [LARGE SCALE GENOMIC DNA]</scope>
    <source>
        <strain evidence="2 3">FC18</strain>
    </source>
</reference>
<feature type="signal peptide" evidence="1">
    <location>
        <begin position="1"/>
        <end position="19"/>
    </location>
</feature>
<sequence precursor="true">MRTVRVFCCLLACLSLAGAACSFTPSPKYSLAGKLPSNVAILETFSDTTGMDAFYMVKASYTTEDELNEIIRTFHLEADPDGVSDLSFAGLFDERANISWFPLRDANRKYEFDSVNDDGTFKKSVNGSYENAMCVDDVKKIFIIQSAAK</sequence>
<dbReference type="EMBL" id="CP042912">
    <property type="protein sequence ID" value="QEG21960.1"/>
    <property type="molecule type" value="Genomic_DNA"/>
</dbReference>
<keyword evidence="3" id="KW-1185">Reference proteome</keyword>
<protein>
    <recommendedName>
        <fullName evidence="4">Lipoprotein</fullName>
    </recommendedName>
</protein>
<evidence type="ECO:0000256" key="1">
    <source>
        <dbReference type="SAM" id="SignalP"/>
    </source>
</evidence>
<dbReference type="Proteomes" id="UP000322214">
    <property type="component" value="Chromosome"/>
</dbReference>
<evidence type="ECO:0000313" key="2">
    <source>
        <dbReference type="EMBL" id="QEG21960.1"/>
    </source>
</evidence>
<accession>A0A5B9PAK5</accession>
<organism evidence="2 3">
    <name type="scientific">Mariniblastus fucicola</name>
    <dbReference type="NCBI Taxonomy" id="980251"/>
    <lineage>
        <taxon>Bacteria</taxon>
        <taxon>Pseudomonadati</taxon>
        <taxon>Planctomycetota</taxon>
        <taxon>Planctomycetia</taxon>
        <taxon>Pirellulales</taxon>
        <taxon>Pirellulaceae</taxon>
        <taxon>Mariniblastus</taxon>
    </lineage>
</organism>
<dbReference type="AlphaFoldDB" id="A0A5B9PAK5"/>
<dbReference type="RefSeq" id="WP_148618725.1">
    <property type="nucleotide sequence ID" value="NZ_CP042912.1"/>
</dbReference>
<dbReference type="KEGG" id="mff:MFFC18_18210"/>
<gene>
    <name evidence="2" type="ORF">MFFC18_18210</name>
</gene>
<evidence type="ECO:0008006" key="4">
    <source>
        <dbReference type="Google" id="ProtNLM"/>
    </source>
</evidence>
<evidence type="ECO:0000313" key="3">
    <source>
        <dbReference type="Proteomes" id="UP000322214"/>
    </source>
</evidence>
<name>A0A5B9PAK5_9BACT</name>
<keyword evidence="1" id="KW-0732">Signal</keyword>
<proteinExistence type="predicted"/>
<feature type="chain" id="PRO_5022665667" description="Lipoprotein" evidence="1">
    <location>
        <begin position="20"/>
        <end position="149"/>
    </location>
</feature>
<dbReference type="PROSITE" id="PS51257">
    <property type="entry name" value="PROKAR_LIPOPROTEIN"/>
    <property type="match status" value="1"/>
</dbReference>